<gene>
    <name evidence="2" type="ORF">EDD78_109103</name>
</gene>
<feature type="region of interest" description="Disordered" evidence="1">
    <location>
        <begin position="1"/>
        <end position="78"/>
    </location>
</feature>
<feature type="compositionally biased region" description="Basic and acidic residues" evidence="1">
    <location>
        <begin position="31"/>
        <end position="47"/>
    </location>
</feature>
<evidence type="ECO:0000313" key="3">
    <source>
        <dbReference type="Proteomes" id="UP000294682"/>
    </source>
</evidence>
<evidence type="ECO:0000256" key="1">
    <source>
        <dbReference type="SAM" id="MobiDB-lite"/>
    </source>
</evidence>
<reference evidence="2 3" key="1">
    <citation type="submission" date="2019-03" db="EMBL/GenBank/DDBJ databases">
        <title>Genomic Encyclopedia of Type Strains, Phase IV (KMG-IV): sequencing the most valuable type-strain genomes for metagenomic binning, comparative biology and taxonomic classification.</title>
        <authorList>
            <person name="Goeker M."/>
        </authorList>
    </citation>
    <scope>NUCLEOTIDE SEQUENCE [LARGE SCALE GENOMIC DNA]</scope>
    <source>
        <strain evidence="2 3">DSM 100433</strain>
    </source>
</reference>
<name>A0A9X8UJ30_9FIRM</name>
<keyword evidence="3" id="KW-1185">Reference proteome</keyword>
<dbReference type="Proteomes" id="UP000294682">
    <property type="component" value="Unassembled WGS sequence"/>
</dbReference>
<evidence type="ECO:0000313" key="2">
    <source>
        <dbReference type="EMBL" id="TCL42632.1"/>
    </source>
</evidence>
<organism evidence="2 3">
    <name type="scientific">Harryflintia acetispora</name>
    <dbReference type="NCBI Taxonomy" id="1849041"/>
    <lineage>
        <taxon>Bacteria</taxon>
        <taxon>Bacillati</taxon>
        <taxon>Bacillota</taxon>
        <taxon>Clostridia</taxon>
        <taxon>Eubacteriales</taxon>
        <taxon>Oscillospiraceae</taxon>
        <taxon>Harryflintia</taxon>
    </lineage>
</organism>
<dbReference type="RefSeq" id="WP_132084915.1">
    <property type="nucleotide sequence ID" value="NZ_SLUK01000009.1"/>
</dbReference>
<comment type="caution">
    <text evidence="2">The sequence shown here is derived from an EMBL/GenBank/DDBJ whole genome shotgun (WGS) entry which is preliminary data.</text>
</comment>
<proteinExistence type="predicted"/>
<accession>A0A9X8UJ30</accession>
<sequence length="147" mass="16517">MLEELLELQEQSARQERASAGRRPVASLLREAGEEAPPRQTGEEHEAWSLPQQPRQEPALYAPSTYQPSRPAFAQGTAARTAGITAGVTVGAPMDVYEVAAPAQEEQRTGPQPREVLYPRQRRVALREISDEMEFESRQYPRVEEDF</sequence>
<protein>
    <submittedName>
        <fullName evidence="2">Uncharacterized protein</fullName>
    </submittedName>
</protein>
<dbReference type="EMBL" id="SLUK01000009">
    <property type="protein sequence ID" value="TCL42632.1"/>
    <property type="molecule type" value="Genomic_DNA"/>
</dbReference>
<dbReference type="AlphaFoldDB" id="A0A9X8UJ30"/>